<evidence type="ECO:0000313" key="3">
    <source>
        <dbReference type="Proteomes" id="UP000230796"/>
    </source>
</evidence>
<gene>
    <name evidence="2" type="ORF">COT87_01045</name>
</gene>
<dbReference type="InterPro" id="IPR002939">
    <property type="entry name" value="DnaJ_C"/>
</dbReference>
<feature type="domain" description="Chaperone DnaJ C-terminal" evidence="1">
    <location>
        <begin position="1"/>
        <end position="48"/>
    </location>
</feature>
<dbReference type="Proteomes" id="UP000230796">
    <property type="component" value="Unassembled WGS sequence"/>
</dbReference>
<dbReference type="Gene3D" id="2.60.260.20">
    <property type="entry name" value="Urease metallochaperone UreE, N-terminal domain"/>
    <property type="match status" value="1"/>
</dbReference>
<dbReference type="SUPFAM" id="SSF49493">
    <property type="entry name" value="HSP40/DnaJ peptide-binding domain"/>
    <property type="match status" value="1"/>
</dbReference>
<organism evidence="2 3">
    <name type="scientific">Candidatus Collierbacteria bacterium CG10_big_fil_rev_8_21_14_0_10_44_9</name>
    <dbReference type="NCBI Taxonomy" id="1974535"/>
    <lineage>
        <taxon>Bacteria</taxon>
        <taxon>Candidatus Collieribacteriota</taxon>
    </lineage>
</organism>
<feature type="non-terminal residue" evidence="2">
    <location>
        <position position="1"/>
    </location>
</feature>
<dbReference type="EMBL" id="PFAF01000018">
    <property type="protein sequence ID" value="PIR99142.1"/>
    <property type="molecule type" value="Genomic_DNA"/>
</dbReference>
<dbReference type="InterPro" id="IPR008971">
    <property type="entry name" value="HSP40/DnaJ_pept-bd"/>
</dbReference>
<dbReference type="Pfam" id="PF01556">
    <property type="entry name" value="DnaJ_C"/>
    <property type="match status" value="1"/>
</dbReference>
<name>A0A2H0VJ69_9BACT</name>
<dbReference type="AlphaFoldDB" id="A0A2H0VJ69"/>
<proteinExistence type="predicted"/>
<reference evidence="3" key="1">
    <citation type="submission" date="2017-09" db="EMBL/GenBank/DDBJ databases">
        <title>Depth-based differentiation of microbial function through sediment-hosted aquifers and enrichment of novel symbionts in the deep terrestrial subsurface.</title>
        <authorList>
            <person name="Probst A.J."/>
            <person name="Ladd B."/>
            <person name="Jarett J.K."/>
            <person name="Geller-Mcgrath D.E."/>
            <person name="Sieber C.M.K."/>
            <person name="Emerson J.B."/>
            <person name="Anantharaman K."/>
            <person name="Thomas B.C."/>
            <person name="Malmstrom R."/>
            <person name="Stieglmeier M."/>
            <person name="Klingl A."/>
            <person name="Woyke T."/>
            <person name="Ryan C.M."/>
            <person name="Banfield J.F."/>
        </authorList>
    </citation>
    <scope>NUCLEOTIDE SEQUENCE [LARGE SCALE GENOMIC DNA]</scope>
</reference>
<evidence type="ECO:0000313" key="2">
    <source>
        <dbReference type="EMBL" id="PIR99142.1"/>
    </source>
</evidence>
<protein>
    <submittedName>
        <fullName evidence="2">Molecular chaperone DnaJ</fullName>
    </submittedName>
</protein>
<dbReference type="GO" id="GO:0051082">
    <property type="term" value="F:unfolded protein binding"/>
    <property type="evidence" value="ECO:0007669"/>
    <property type="project" value="InterPro"/>
</dbReference>
<sequence>PTLDGDLTIKIRQGTQPSTTIRLSGKGIKRLRGSGRGDFYIKLKVILPDKLSHRAQDLVQQLQNELS</sequence>
<accession>A0A2H0VJ69</accession>
<dbReference type="GO" id="GO:0006457">
    <property type="term" value="P:protein folding"/>
    <property type="evidence" value="ECO:0007669"/>
    <property type="project" value="InterPro"/>
</dbReference>
<evidence type="ECO:0000259" key="1">
    <source>
        <dbReference type="Pfam" id="PF01556"/>
    </source>
</evidence>
<comment type="caution">
    <text evidence="2">The sequence shown here is derived from an EMBL/GenBank/DDBJ whole genome shotgun (WGS) entry which is preliminary data.</text>
</comment>